<evidence type="ECO:0000313" key="2">
    <source>
        <dbReference type="Proteomes" id="UP000646833"/>
    </source>
</evidence>
<dbReference type="AlphaFoldDB" id="A0A830EFH8"/>
<sequence length="221" mass="23611">MTQASKRRLALILVVALIASAVAPMGVAAQTDDGDTGLLEALTGKAVDIAEDPVGAAKAASAFFKGAAENIAYANPLREPKRDARQCALDIQSEFNANNETYIAYANERIVANTDYDTVRIRCETDTDDGDNGQTVFFVADINQTTGNVTSAEIVNETSRSVDKRVTLSGLAAEEGPDDLVDFREEYVETNTTPEGAFGRRMAGKYAGHVEGTFDFIGGDE</sequence>
<name>A0A830EFH8_9EURY</name>
<proteinExistence type="predicted"/>
<comment type="caution">
    <text evidence="1">The sequence shown here is derived from an EMBL/GenBank/DDBJ whole genome shotgun (WGS) entry which is preliminary data.</text>
</comment>
<protein>
    <submittedName>
        <fullName evidence="1">Uncharacterized protein</fullName>
    </submittedName>
</protein>
<evidence type="ECO:0000313" key="1">
    <source>
        <dbReference type="EMBL" id="GGC72620.1"/>
    </source>
</evidence>
<dbReference type="RefSeq" id="WP_007273983.1">
    <property type="nucleotide sequence ID" value="NZ_BMCI01000011.1"/>
</dbReference>
<dbReference type="Proteomes" id="UP000646833">
    <property type="component" value="Unassembled WGS sequence"/>
</dbReference>
<organism evidence="1 2">
    <name type="scientific">Haloferax sulfurifontis</name>
    <dbReference type="NCBI Taxonomy" id="255616"/>
    <lineage>
        <taxon>Archaea</taxon>
        <taxon>Methanobacteriati</taxon>
        <taxon>Methanobacteriota</taxon>
        <taxon>Stenosarchaea group</taxon>
        <taxon>Halobacteria</taxon>
        <taxon>Halobacteriales</taxon>
        <taxon>Haloferacaceae</taxon>
        <taxon>Haloferax</taxon>
    </lineage>
</organism>
<accession>A0A830EFH8</accession>
<dbReference type="EMBL" id="BMCI01000011">
    <property type="protein sequence ID" value="GGC72620.1"/>
    <property type="molecule type" value="Genomic_DNA"/>
</dbReference>
<reference evidence="1" key="2">
    <citation type="submission" date="2020-09" db="EMBL/GenBank/DDBJ databases">
        <authorList>
            <person name="Sun Q."/>
            <person name="Sedlacek I."/>
        </authorList>
    </citation>
    <scope>NUCLEOTIDE SEQUENCE</scope>
    <source>
        <strain evidence="1">CCM 7217</strain>
    </source>
</reference>
<reference evidence="1" key="1">
    <citation type="journal article" date="2014" name="Int. J. Syst. Evol. Microbiol.">
        <title>Complete genome sequence of Corynebacterium casei LMG S-19264T (=DSM 44701T), isolated from a smear-ripened cheese.</title>
        <authorList>
            <consortium name="US DOE Joint Genome Institute (JGI-PGF)"/>
            <person name="Walter F."/>
            <person name="Albersmeier A."/>
            <person name="Kalinowski J."/>
            <person name="Ruckert C."/>
        </authorList>
    </citation>
    <scope>NUCLEOTIDE SEQUENCE</scope>
    <source>
        <strain evidence="1">CCM 7217</strain>
    </source>
</reference>
<gene>
    <name evidence="1" type="ORF">GCM10007209_38220</name>
</gene>